<feature type="compositionally biased region" description="Polar residues" evidence="1">
    <location>
        <begin position="981"/>
        <end position="1009"/>
    </location>
</feature>
<keyword evidence="4" id="KW-1185">Reference proteome</keyword>
<evidence type="ECO:0000313" key="4">
    <source>
        <dbReference type="Proteomes" id="UP000566819"/>
    </source>
</evidence>
<evidence type="ECO:0000259" key="2">
    <source>
        <dbReference type="SMART" id="SM00976"/>
    </source>
</evidence>
<sequence>MNQMMEASSEESKILENQNTSTKSILNAVLFEAESLKASFGRIQLRLATSDRKLQGNPACLNFPPEGHSFHHFNFNGDRSSGQTVKRRAYSNCATHSALSSTSSATDSVSFLLSEPDFRLRRTKGQVRVHFAGSSAKRVAKSGIASGDEVLLSLDGVEWVRDQTRVSTPGNSVEVELRFTEKLLLQFRPENAQEVEVIDIDHPMIEPEHPNPITLPETAPLPQSSLTTTNYASTENHEQQNGEYVFSSPAFVKRARTSYGSLFETDPWAEIDGSVRGSRKRAKVGMRLSSSWRISSRSPTPESDMSAEDSTPPATFESPVKQPIVMTDEGCQTMDMEDDDPTEPSLKLSNTSTDVGSIPYAEFGGSFHSHVPPMAPMFTEIAMQPPAIQTQLTDHGFPGSDGSQQVPRSPRLLPQSSDLLPLVSPRISSKYSILTGQLDHISSPREERDLQEEGNPTQIVAGEGNEDLYAATPLGRHGLETSNETPELSGSSDNHGLMNSDIQEGYIIHGQQFDRNDAAALPSHSSPRQVLGDLPEMRLSGGFEDERTQNESDFESGDVSESGTPIPSLPQYPDLDEIQHQSAIYGWGAPPFAVAYPELAQPLAKLETSSYSAAPRSGPVSAAMSRSQSLQSQVVDLTESDEEVAPDQDGGENEEEEAPFDSSADEEEYEEEYQEDQFVGSLHGYQQAPGDRLASQHSQDLQEHEEYEEEYEEDENGDLIAGVSHGHRANFEEENGEGDEDEEGEGSYDEYEEEEGMEDYQGPSGRHFPKDPVVIDLLSSDDEDVGDPVSNSALPTQRSQVSEEPGDSEESESEDEEDEEIPDANSPRGPLPPSRFWRTAFIEHDSEESDDSEDEEQVSVEPGMPSCDDGDAHESSPESEESDSESIEDPSLDQDVQKEVDDEHAPIAHHQDLLVLEGEDPTTSNADAHPEAPGILTESRSKTQPTATSHVFGSILGLDGANDEPVLSNWDQVFLEHKSSSRSLNSDQTKPRDSNNSMQLPTPDDTQVSNRVFSATASFSTALDSQTSTVIQSSLSQETSKLLHDDLATAGAGEMASEIELSHDIETNIVINQSTSEASLKVEMTASIDVEMSDEPHEQQSTSLAHQIATESDVGDDNAMNEISTQSLAQETDIESDAAIEDDAEASSLSKAEKIAIKSDLTDGEKSIDSVSQEIANESSAADNDAPRDGADTSWKGGVSDEIQGVVTEEPAEGKVPMRSTSPKFAFDDGLEDEITIAETTEEATEMAKDFATNNVDFESNVSKEAVQTGSPTEEAAGEANEQDSETKGAQPKPEDLKLLTDEVKSERSEQPEHVVVTPRRSHRRVKSTTSTVDSKETLKPETPAKTGRKSQASSVKSDRSLPMVVIDDRESPKGHDASAELALSSLSSPSKQHDLRKPPVADLKLRLSRALRTELSEFTALKVLRYHLSQKLDVLAVATSTSEEPQRAKNGPRHYSLTFNITDPSIAPSGVTEVQVFRPYRDALPVVQAGDGVLLRNFSVISVKNRGFALRSEQGEASSWAVFHGDEEADVRGPPVEYGDGEKNHIVQLKAWYGSLDTAAVAKINRANADKGTPGKSSTKAT</sequence>
<dbReference type="CDD" id="cd04497">
    <property type="entry name" value="hPOT1_OB1_like"/>
    <property type="match status" value="1"/>
</dbReference>
<evidence type="ECO:0000313" key="3">
    <source>
        <dbReference type="EMBL" id="KAF4632200.1"/>
    </source>
</evidence>
<feature type="compositionally biased region" description="Polar residues" evidence="1">
    <location>
        <begin position="1253"/>
        <end position="1272"/>
    </location>
</feature>
<feature type="compositionally biased region" description="Acidic residues" evidence="1">
    <location>
        <begin position="732"/>
        <end position="758"/>
    </location>
</feature>
<feature type="compositionally biased region" description="Acidic residues" evidence="1">
    <location>
        <begin position="638"/>
        <end position="675"/>
    </location>
</feature>
<feature type="compositionally biased region" description="Basic and acidic residues" evidence="1">
    <location>
        <begin position="1151"/>
        <end position="1168"/>
    </location>
</feature>
<dbReference type="SUPFAM" id="SSF50249">
    <property type="entry name" value="Nucleic acid-binding proteins"/>
    <property type="match status" value="1"/>
</dbReference>
<dbReference type="Proteomes" id="UP000566819">
    <property type="component" value="Unassembled WGS sequence"/>
</dbReference>
<feature type="region of interest" description="Disordered" evidence="1">
    <location>
        <begin position="279"/>
        <end position="320"/>
    </location>
</feature>
<protein>
    <recommendedName>
        <fullName evidence="2">Telomeric single stranded DNA binding POT1/Cdc13 domain-containing protein</fullName>
    </recommendedName>
</protein>
<dbReference type="GO" id="GO:0000723">
    <property type="term" value="P:telomere maintenance"/>
    <property type="evidence" value="ECO:0007669"/>
    <property type="project" value="InterPro"/>
</dbReference>
<feature type="compositionally biased region" description="Polar residues" evidence="1">
    <location>
        <begin position="299"/>
        <end position="313"/>
    </location>
</feature>
<feature type="domain" description="Telomeric single stranded DNA binding POT1/Cdc13" evidence="2">
    <location>
        <begin position="1419"/>
        <end position="1555"/>
    </location>
</feature>
<feature type="region of interest" description="Disordered" evidence="1">
    <location>
        <begin position="540"/>
        <end position="573"/>
    </location>
</feature>
<dbReference type="SMART" id="SM00976">
    <property type="entry name" value="Telo_bind"/>
    <property type="match status" value="1"/>
</dbReference>
<dbReference type="OrthoDB" id="5363079at2759"/>
<feature type="compositionally biased region" description="Basic and acidic residues" evidence="1">
    <location>
        <begin position="1293"/>
        <end position="1313"/>
    </location>
</feature>
<accession>A0A8H4RNP8</accession>
<feature type="region of interest" description="Disordered" evidence="1">
    <location>
        <begin position="609"/>
        <end position="948"/>
    </location>
</feature>
<dbReference type="InterPro" id="IPR011564">
    <property type="entry name" value="Telomer_end-bd_POT1/Cdc13"/>
</dbReference>
<feature type="compositionally biased region" description="Basic and acidic residues" evidence="1">
    <location>
        <begin position="895"/>
        <end position="912"/>
    </location>
</feature>
<organism evidence="3 4">
    <name type="scientific">Cudoniella acicularis</name>
    <dbReference type="NCBI Taxonomy" id="354080"/>
    <lineage>
        <taxon>Eukaryota</taxon>
        <taxon>Fungi</taxon>
        <taxon>Dikarya</taxon>
        <taxon>Ascomycota</taxon>
        <taxon>Pezizomycotina</taxon>
        <taxon>Leotiomycetes</taxon>
        <taxon>Helotiales</taxon>
        <taxon>Tricladiaceae</taxon>
        <taxon>Cudoniella</taxon>
    </lineage>
</organism>
<comment type="caution">
    <text evidence="3">The sequence shown here is derived from an EMBL/GenBank/DDBJ whole genome shotgun (WGS) entry which is preliminary data.</text>
</comment>
<feature type="compositionally biased region" description="Low complexity" evidence="1">
    <location>
        <begin position="287"/>
        <end position="298"/>
    </location>
</feature>
<feature type="compositionally biased region" description="Polar residues" evidence="1">
    <location>
        <begin position="789"/>
        <end position="800"/>
    </location>
</feature>
<gene>
    <name evidence="3" type="ORF">G7Y89_g5926</name>
</gene>
<reference evidence="3 4" key="1">
    <citation type="submission" date="2020-03" db="EMBL/GenBank/DDBJ databases">
        <title>Draft Genome Sequence of Cudoniella acicularis.</title>
        <authorList>
            <person name="Buettner E."/>
            <person name="Kellner H."/>
        </authorList>
    </citation>
    <scope>NUCLEOTIDE SEQUENCE [LARGE SCALE GENOMIC DNA]</scope>
    <source>
        <strain evidence="3 4">DSM 108380</strain>
    </source>
</reference>
<dbReference type="EMBL" id="JAAMPI010000368">
    <property type="protein sequence ID" value="KAF4632200.1"/>
    <property type="molecule type" value="Genomic_DNA"/>
</dbReference>
<feature type="region of interest" description="Disordered" evidence="1">
    <location>
        <begin position="978"/>
        <end position="1009"/>
    </location>
</feature>
<feature type="compositionally biased region" description="Basic and acidic residues" evidence="1">
    <location>
        <begin position="1367"/>
        <end position="1379"/>
    </location>
</feature>
<proteinExistence type="predicted"/>
<feature type="compositionally biased region" description="Polar residues" evidence="1">
    <location>
        <begin position="1169"/>
        <end position="1182"/>
    </location>
</feature>
<dbReference type="Gene3D" id="2.40.50.140">
    <property type="entry name" value="Nucleic acid-binding proteins"/>
    <property type="match status" value="1"/>
</dbReference>
<feature type="region of interest" description="Disordered" evidence="1">
    <location>
        <begin position="1253"/>
        <end position="1398"/>
    </location>
</feature>
<feature type="compositionally biased region" description="Acidic residues" evidence="1">
    <location>
        <begin position="804"/>
        <end position="822"/>
    </location>
</feature>
<feature type="region of interest" description="Disordered" evidence="1">
    <location>
        <begin position="391"/>
        <end position="417"/>
    </location>
</feature>
<evidence type="ECO:0000256" key="1">
    <source>
        <dbReference type="SAM" id="MobiDB-lite"/>
    </source>
</evidence>
<feature type="compositionally biased region" description="Acidic residues" evidence="1">
    <location>
        <begin position="877"/>
        <end position="892"/>
    </location>
</feature>
<dbReference type="Pfam" id="PF02765">
    <property type="entry name" value="POT1"/>
    <property type="match status" value="1"/>
</dbReference>
<dbReference type="GO" id="GO:0000781">
    <property type="term" value="C:chromosome, telomeric region"/>
    <property type="evidence" value="ECO:0007669"/>
    <property type="project" value="InterPro"/>
</dbReference>
<dbReference type="InterPro" id="IPR012340">
    <property type="entry name" value="NA-bd_OB-fold"/>
</dbReference>
<feature type="compositionally biased region" description="Polar residues" evidence="1">
    <location>
        <begin position="624"/>
        <end position="635"/>
    </location>
</feature>
<feature type="compositionally biased region" description="Acidic residues" evidence="1">
    <location>
        <begin position="845"/>
        <end position="858"/>
    </location>
</feature>
<feature type="compositionally biased region" description="Low complexity" evidence="1">
    <location>
        <begin position="1380"/>
        <end position="1391"/>
    </location>
</feature>
<name>A0A8H4RNP8_9HELO</name>
<feature type="compositionally biased region" description="Acidic residues" evidence="1">
    <location>
        <begin position="703"/>
        <end position="717"/>
    </location>
</feature>
<dbReference type="GO" id="GO:0003677">
    <property type="term" value="F:DNA binding"/>
    <property type="evidence" value="ECO:0007669"/>
    <property type="project" value="InterPro"/>
</dbReference>
<feature type="region of interest" description="Disordered" evidence="1">
    <location>
        <begin position="1142"/>
        <end position="1231"/>
    </location>
</feature>